<feature type="transmembrane region" description="Helical" evidence="1">
    <location>
        <begin position="20"/>
        <end position="47"/>
    </location>
</feature>
<reference evidence="2 3" key="1">
    <citation type="submission" date="2019-02" db="EMBL/GenBank/DDBJ databases">
        <title>Genomic Encyclopedia of Type Strains, Phase IV (KMG-IV): sequencing the most valuable type-strain genomes for metagenomic binning, comparative biology and taxonomic classification.</title>
        <authorList>
            <person name="Goeker M."/>
        </authorList>
    </citation>
    <scope>NUCLEOTIDE SEQUENCE [LARGE SCALE GENOMIC DNA]</scope>
    <source>
        <strain evidence="2 3">DSM 101727</strain>
    </source>
</reference>
<keyword evidence="1" id="KW-1133">Transmembrane helix</keyword>
<feature type="transmembrane region" description="Helical" evidence="1">
    <location>
        <begin position="150"/>
        <end position="167"/>
    </location>
</feature>
<evidence type="ECO:0000313" key="2">
    <source>
        <dbReference type="EMBL" id="RZS44206.1"/>
    </source>
</evidence>
<sequence length="169" mass="17198">MMGTVAALIAPKVRDPLFPFLGLTVATVLLALLLVAALFGALAFIAGATDGVSWLGGNVRAGVLWMIVVGVAGLAGWGYAATVTFGAEFSTSAQITLGYLGGGLPFALVACVLLRPVALNVAAIVMSVVLLGIGFALVDSSGEQQFNALQLYAWYLLSLLGGPNTAVPM</sequence>
<evidence type="ECO:0000313" key="3">
    <source>
        <dbReference type="Proteomes" id="UP000294257"/>
    </source>
</evidence>
<accession>A0A4Q7L4S3</accession>
<keyword evidence="1" id="KW-0472">Membrane</keyword>
<evidence type="ECO:0000256" key="1">
    <source>
        <dbReference type="SAM" id="Phobius"/>
    </source>
</evidence>
<feature type="transmembrane region" description="Helical" evidence="1">
    <location>
        <begin position="59"/>
        <end position="80"/>
    </location>
</feature>
<proteinExistence type="predicted"/>
<comment type="caution">
    <text evidence="2">The sequence shown here is derived from an EMBL/GenBank/DDBJ whole genome shotgun (WGS) entry which is preliminary data.</text>
</comment>
<dbReference type="AlphaFoldDB" id="A0A4Q7L4S3"/>
<organism evidence="2 3">
    <name type="scientific">Herbihabitans rhizosphaerae</name>
    <dbReference type="NCBI Taxonomy" id="1872711"/>
    <lineage>
        <taxon>Bacteria</taxon>
        <taxon>Bacillati</taxon>
        <taxon>Actinomycetota</taxon>
        <taxon>Actinomycetes</taxon>
        <taxon>Pseudonocardiales</taxon>
        <taxon>Pseudonocardiaceae</taxon>
        <taxon>Herbihabitans</taxon>
    </lineage>
</organism>
<name>A0A4Q7L4S3_9PSEU</name>
<dbReference type="Proteomes" id="UP000294257">
    <property type="component" value="Unassembled WGS sequence"/>
</dbReference>
<keyword evidence="1" id="KW-0812">Transmembrane</keyword>
<feature type="transmembrane region" description="Helical" evidence="1">
    <location>
        <begin position="121"/>
        <end position="138"/>
    </location>
</feature>
<feature type="transmembrane region" description="Helical" evidence="1">
    <location>
        <begin position="92"/>
        <end position="114"/>
    </location>
</feature>
<keyword evidence="3" id="KW-1185">Reference proteome</keyword>
<dbReference type="EMBL" id="SGWQ01000001">
    <property type="protein sequence ID" value="RZS44206.1"/>
    <property type="molecule type" value="Genomic_DNA"/>
</dbReference>
<gene>
    <name evidence="2" type="ORF">EV193_10181</name>
</gene>
<protein>
    <submittedName>
        <fullName evidence="2">Uncharacterized protein</fullName>
    </submittedName>
</protein>